<proteinExistence type="inferred from homology"/>
<evidence type="ECO:0000256" key="1">
    <source>
        <dbReference type="ARBA" id="ARBA00004167"/>
    </source>
</evidence>
<comment type="caution">
    <text evidence="6">The sequence shown here is derived from an EMBL/GenBank/DDBJ whole genome shotgun (WGS) entry which is preliminary data.</text>
</comment>
<dbReference type="Proteomes" id="UP001242045">
    <property type="component" value="Unassembled WGS sequence"/>
</dbReference>
<dbReference type="InterPro" id="IPR023353">
    <property type="entry name" value="LemA-like_dom_sf"/>
</dbReference>
<evidence type="ECO:0000256" key="3">
    <source>
        <dbReference type="ARBA" id="ARBA00022692"/>
    </source>
</evidence>
<dbReference type="PANTHER" id="PTHR34478:SF1">
    <property type="entry name" value="PROTEIN LEMA"/>
    <property type="match status" value="1"/>
</dbReference>
<protein>
    <submittedName>
        <fullName evidence="6">LemA protein</fullName>
    </submittedName>
</protein>
<dbReference type="Gene3D" id="1.20.1440.20">
    <property type="entry name" value="LemA-like domain"/>
    <property type="match status" value="2"/>
</dbReference>
<dbReference type="GO" id="GO:0016020">
    <property type="term" value="C:membrane"/>
    <property type="evidence" value="ECO:0007669"/>
    <property type="project" value="UniProtKB-SubCell"/>
</dbReference>
<name>A0AAW8DA83_9BURK</name>
<reference evidence="6" key="1">
    <citation type="submission" date="2023-07" db="EMBL/GenBank/DDBJ databases">
        <title>Sorghum-associated microbial communities from plants grown in Nebraska, USA.</title>
        <authorList>
            <person name="Schachtman D."/>
        </authorList>
    </citation>
    <scope>NUCLEOTIDE SEQUENCE</scope>
    <source>
        <strain evidence="6">DS3754</strain>
    </source>
</reference>
<accession>A0AAW8DA83</accession>
<evidence type="ECO:0000256" key="2">
    <source>
        <dbReference type="ARBA" id="ARBA00008854"/>
    </source>
</evidence>
<keyword evidence="3" id="KW-0812">Transmembrane</keyword>
<dbReference type="RefSeq" id="WP_307686901.1">
    <property type="nucleotide sequence ID" value="NZ_JAUSRD010000020.1"/>
</dbReference>
<keyword evidence="5" id="KW-0472">Membrane</keyword>
<evidence type="ECO:0000313" key="6">
    <source>
        <dbReference type="EMBL" id="MDP9896671.1"/>
    </source>
</evidence>
<comment type="subcellular location">
    <subcellularLocation>
        <location evidence="1">Membrane</location>
        <topology evidence="1">Single-pass membrane protein</topology>
    </subcellularLocation>
</comment>
<comment type="similarity">
    <text evidence="2">Belongs to the LemA family.</text>
</comment>
<dbReference type="SUPFAM" id="SSF140478">
    <property type="entry name" value="LemA-like"/>
    <property type="match status" value="1"/>
</dbReference>
<organism evidence="6 7">
    <name type="scientific">Variovorax boronicumulans</name>
    <dbReference type="NCBI Taxonomy" id="436515"/>
    <lineage>
        <taxon>Bacteria</taxon>
        <taxon>Pseudomonadati</taxon>
        <taxon>Pseudomonadota</taxon>
        <taxon>Betaproteobacteria</taxon>
        <taxon>Burkholderiales</taxon>
        <taxon>Comamonadaceae</taxon>
        <taxon>Variovorax</taxon>
    </lineage>
</organism>
<evidence type="ECO:0000256" key="4">
    <source>
        <dbReference type="ARBA" id="ARBA00022989"/>
    </source>
</evidence>
<gene>
    <name evidence="6" type="ORF">J2W31_005807</name>
</gene>
<dbReference type="InterPro" id="IPR007156">
    <property type="entry name" value="MamQ_LemA"/>
</dbReference>
<dbReference type="PANTHER" id="PTHR34478">
    <property type="entry name" value="PROTEIN LEMA"/>
    <property type="match status" value="1"/>
</dbReference>
<dbReference type="EMBL" id="JAUSRD010000020">
    <property type="protein sequence ID" value="MDP9896671.1"/>
    <property type="molecule type" value="Genomic_DNA"/>
</dbReference>
<sequence>MSVLPESLASWIVIAVLLFWFVGAYNRLVRLRAAVLQSYATLDAALGRQLDFVQASISAAPQTGEPSQELLSSIAPLQAATTQLATLLGATRLHPLDAGGMAALGTALQVLISAWQRQHPDAVTVFDADGTLSRPVPVQPGAVAVAVAAPNTAEPIAWPEPSAAAEIARSQFNLAVRNYNEAIVQFPALLVAWAVRLRPAAPLR</sequence>
<evidence type="ECO:0000313" key="7">
    <source>
        <dbReference type="Proteomes" id="UP001242045"/>
    </source>
</evidence>
<dbReference type="AlphaFoldDB" id="A0AAW8DA83"/>
<keyword evidence="4" id="KW-1133">Transmembrane helix</keyword>
<evidence type="ECO:0000256" key="5">
    <source>
        <dbReference type="ARBA" id="ARBA00023136"/>
    </source>
</evidence>